<evidence type="ECO:0000313" key="2">
    <source>
        <dbReference type="Proteomes" id="UP000179243"/>
    </source>
</evidence>
<organism evidence="1 2">
    <name type="scientific">Candidatus Raymondbacteria bacterium RIFOXYD12_FULL_49_13</name>
    <dbReference type="NCBI Taxonomy" id="1817890"/>
    <lineage>
        <taxon>Bacteria</taxon>
        <taxon>Raymondiibacteriota</taxon>
    </lineage>
</organism>
<dbReference type="EMBL" id="MFYX01000118">
    <property type="protein sequence ID" value="OGK01816.1"/>
    <property type="molecule type" value="Genomic_DNA"/>
</dbReference>
<dbReference type="AlphaFoldDB" id="A0A1F7F5M9"/>
<proteinExistence type="predicted"/>
<accession>A0A1F7F5M9</accession>
<dbReference type="InterPro" id="IPR038071">
    <property type="entry name" value="UROD/MetE-like_sf"/>
</dbReference>
<reference evidence="1 2" key="1">
    <citation type="journal article" date="2016" name="Nat. Commun.">
        <title>Thousands of microbial genomes shed light on interconnected biogeochemical processes in an aquifer system.</title>
        <authorList>
            <person name="Anantharaman K."/>
            <person name="Brown C.T."/>
            <person name="Hug L.A."/>
            <person name="Sharon I."/>
            <person name="Castelle C.J."/>
            <person name="Probst A.J."/>
            <person name="Thomas B.C."/>
            <person name="Singh A."/>
            <person name="Wilkins M.J."/>
            <person name="Karaoz U."/>
            <person name="Brodie E.L."/>
            <person name="Williams K.H."/>
            <person name="Hubbard S.S."/>
            <person name="Banfield J.F."/>
        </authorList>
    </citation>
    <scope>NUCLEOTIDE SEQUENCE [LARGE SCALE GENOMIC DNA]</scope>
</reference>
<protein>
    <recommendedName>
        <fullName evidence="3">Uroporphyrinogen decarboxylase (URO-D) domain-containing protein</fullName>
    </recommendedName>
</protein>
<dbReference type="Proteomes" id="UP000179243">
    <property type="component" value="Unassembled WGS sequence"/>
</dbReference>
<gene>
    <name evidence="1" type="ORF">A2519_03060</name>
</gene>
<evidence type="ECO:0008006" key="3">
    <source>
        <dbReference type="Google" id="ProtNLM"/>
    </source>
</evidence>
<name>A0A1F7F5M9_UNCRA</name>
<sequence>MSFKYNNTHTPWEEIVDRFNQFWRLSNKTPLVQIFARTPEFNLLLPYASMAERWFSPDYFIAHQEHQYRNQKCLGEGFHMAWYTLGPILGTALFGREPEFDKTTSWFHPFVENIADAPLPAFDLNTGFSRKLMGLYSARSLLDRDRFFPAHCDIGGPGDAVTNILGTQKFLESTLLEEEALKALIDRTADMVRSYFWAIDNAVTGNEIYSDWLNLLFPGKGYTIGEDCTVMMDPESVHKLIIPSIKKAIAGIPYAVFHLHTAGMHTLDAILSLPEIKGVQVSLDPQNPLHEEFLDDFKKILRSGRTLVLTPEPPEIDTLCRALPAEGVIYGFNTRTVEEGEAYINKISGFYK</sequence>
<dbReference type="Gene3D" id="3.20.20.210">
    <property type="match status" value="1"/>
</dbReference>
<comment type="caution">
    <text evidence="1">The sequence shown here is derived from an EMBL/GenBank/DDBJ whole genome shotgun (WGS) entry which is preliminary data.</text>
</comment>
<evidence type="ECO:0000313" key="1">
    <source>
        <dbReference type="EMBL" id="OGK01816.1"/>
    </source>
</evidence>